<feature type="transmembrane region" description="Helical" evidence="7">
    <location>
        <begin position="56"/>
        <end position="77"/>
    </location>
</feature>
<dbReference type="Gene3D" id="3.40.50.300">
    <property type="entry name" value="P-loop containing nucleotide triphosphate hydrolases"/>
    <property type="match status" value="1"/>
</dbReference>
<evidence type="ECO:0000313" key="11">
    <source>
        <dbReference type="Proteomes" id="UP001314903"/>
    </source>
</evidence>
<dbReference type="SUPFAM" id="SSF90123">
    <property type="entry name" value="ABC transporter transmembrane region"/>
    <property type="match status" value="1"/>
</dbReference>
<dbReference type="EMBL" id="JAGGLI010000008">
    <property type="protein sequence ID" value="MBP2027228.1"/>
    <property type="molecule type" value="Genomic_DNA"/>
</dbReference>
<dbReference type="PROSITE" id="PS50929">
    <property type="entry name" value="ABC_TM1F"/>
    <property type="match status" value="1"/>
</dbReference>
<dbReference type="InterPro" id="IPR036640">
    <property type="entry name" value="ABC1_TM_sf"/>
</dbReference>
<dbReference type="Proteomes" id="UP001314903">
    <property type="component" value="Unassembled WGS sequence"/>
</dbReference>
<dbReference type="PROSITE" id="PS50893">
    <property type="entry name" value="ABC_TRANSPORTER_2"/>
    <property type="match status" value="1"/>
</dbReference>
<dbReference type="SMART" id="SM00382">
    <property type="entry name" value="AAA"/>
    <property type="match status" value="1"/>
</dbReference>
<proteinExistence type="predicted"/>
<organism evidence="10 11">
    <name type="scientific">Acetoanaerobium pronyense</name>
    <dbReference type="NCBI Taxonomy" id="1482736"/>
    <lineage>
        <taxon>Bacteria</taxon>
        <taxon>Bacillati</taxon>
        <taxon>Bacillota</taxon>
        <taxon>Clostridia</taxon>
        <taxon>Peptostreptococcales</taxon>
        <taxon>Filifactoraceae</taxon>
        <taxon>Acetoanaerobium</taxon>
    </lineage>
</organism>
<evidence type="ECO:0000256" key="3">
    <source>
        <dbReference type="ARBA" id="ARBA00022741"/>
    </source>
</evidence>
<reference evidence="10 11" key="1">
    <citation type="submission" date="2021-03" db="EMBL/GenBank/DDBJ databases">
        <title>Genomic Encyclopedia of Type Strains, Phase IV (KMG-IV): sequencing the most valuable type-strain genomes for metagenomic binning, comparative biology and taxonomic classification.</title>
        <authorList>
            <person name="Goeker M."/>
        </authorList>
    </citation>
    <scope>NUCLEOTIDE SEQUENCE [LARGE SCALE GENOMIC DNA]</scope>
    <source>
        <strain evidence="10 11">DSM 27512</strain>
    </source>
</reference>
<evidence type="ECO:0000313" key="10">
    <source>
        <dbReference type="EMBL" id="MBP2027228.1"/>
    </source>
</evidence>
<dbReference type="PROSITE" id="PS00211">
    <property type="entry name" value="ABC_TRANSPORTER_1"/>
    <property type="match status" value="1"/>
</dbReference>
<keyword evidence="4 10" id="KW-0067">ATP-binding</keyword>
<name>A0ABS4KHG9_9FIRM</name>
<dbReference type="Pfam" id="PF00005">
    <property type="entry name" value="ABC_tran"/>
    <property type="match status" value="1"/>
</dbReference>
<feature type="transmembrane region" description="Helical" evidence="7">
    <location>
        <begin position="240"/>
        <end position="262"/>
    </location>
</feature>
<evidence type="ECO:0000256" key="1">
    <source>
        <dbReference type="ARBA" id="ARBA00004651"/>
    </source>
</evidence>
<keyword evidence="2 7" id="KW-0812">Transmembrane</keyword>
<dbReference type="RefSeq" id="WP_209660099.1">
    <property type="nucleotide sequence ID" value="NZ_JAGGLI010000008.1"/>
</dbReference>
<dbReference type="GO" id="GO:0005524">
    <property type="term" value="F:ATP binding"/>
    <property type="evidence" value="ECO:0007669"/>
    <property type="project" value="UniProtKB-KW"/>
</dbReference>
<feature type="transmembrane region" description="Helical" evidence="7">
    <location>
        <begin position="159"/>
        <end position="178"/>
    </location>
</feature>
<protein>
    <submittedName>
        <fullName evidence="10">ATP-binding cassette subfamily B protein</fullName>
    </submittedName>
</protein>
<sequence length="586" mass="65959">MEVLRHLKDFMKENKWQYIVGVIVLIIVDTLQLITPRIIGNVVDSIGSGTISNGQVLYYALLIMIIACFIAFFRYMWRIKIIGSSRVLEFWMRSKIFKHLEGLSKNFFNYRKTGDLMAHATNDIQAVRMAFGPGVIMLTDSIFLTIATIGVMSTSISPTLTLLALIPLPILAIIVTFLGQKIQKRYKLVQESFSNMSDRTQESFTGIRVIKSYVQEEEELLRFSNASEEYVFHNMKLVRIFGFMFPMIGFIAAISFLVALYIGGNMVIEGRISLGELVAFITYLGMLTWPMMAIGWVINVIQRGLASLKRINEILDAKPEVVDKKGVLPIENLNELAMHISIKNLSFKYPKSETYALRNINLDIKPGETLAIVGKTGSGKSTLASLFLRNYNIEEGEISIGGVNVEKIPIKTLRKATGYVPQEAFLFSTTISQNIAFSDPNLSFEKIENAAKTASVYDDIMSFPQKFQTIVGEKGVTLSGGQKQRVSISRALIKDPSILILDDCLSAVDTKTEEAILEHLQDVMKDRTSIIISHRISAIKNADEIIFMEDGEIVERGKHIELLRLGGRYSDLYKKQLLEEKLEEEV</sequence>
<dbReference type="PANTHER" id="PTHR43394:SF1">
    <property type="entry name" value="ATP-BINDING CASSETTE SUB-FAMILY B MEMBER 10, MITOCHONDRIAL"/>
    <property type="match status" value="1"/>
</dbReference>
<feature type="domain" description="ABC transporter" evidence="8">
    <location>
        <begin position="340"/>
        <end position="575"/>
    </location>
</feature>
<dbReference type="Gene3D" id="1.20.1560.10">
    <property type="entry name" value="ABC transporter type 1, transmembrane domain"/>
    <property type="match status" value="1"/>
</dbReference>
<comment type="subcellular location">
    <subcellularLocation>
        <location evidence="1">Cell membrane</location>
        <topology evidence="1">Multi-pass membrane protein</topology>
    </subcellularLocation>
</comment>
<dbReference type="PANTHER" id="PTHR43394">
    <property type="entry name" value="ATP-DEPENDENT PERMEASE MDL1, MITOCHONDRIAL"/>
    <property type="match status" value="1"/>
</dbReference>
<feature type="transmembrane region" description="Helical" evidence="7">
    <location>
        <begin position="135"/>
        <end position="153"/>
    </location>
</feature>
<evidence type="ECO:0000259" key="9">
    <source>
        <dbReference type="PROSITE" id="PS50929"/>
    </source>
</evidence>
<evidence type="ECO:0000259" key="8">
    <source>
        <dbReference type="PROSITE" id="PS50893"/>
    </source>
</evidence>
<dbReference type="InterPro" id="IPR017871">
    <property type="entry name" value="ABC_transporter-like_CS"/>
</dbReference>
<evidence type="ECO:0000256" key="4">
    <source>
        <dbReference type="ARBA" id="ARBA00022840"/>
    </source>
</evidence>
<accession>A0ABS4KHG9</accession>
<keyword evidence="5 7" id="KW-1133">Transmembrane helix</keyword>
<evidence type="ECO:0000256" key="6">
    <source>
        <dbReference type="ARBA" id="ARBA00023136"/>
    </source>
</evidence>
<comment type="caution">
    <text evidence="10">The sequence shown here is derived from an EMBL/GenBank/DDBJ whole genome shotgun (WGS) entry which is preliminary data.</text>
</comment>
<keyword evidence="11" id="KW-1185">Reference proteome</keyword>
<dbReference type="SUPFAM" id="SSF52540">
    <property type="entry name" value="P-loop containing nucleoside triphosphate hydrolases"/>
    <property type="match status" value="1"/>
</dbReference>
<feature type="transmembrane region" description="Helical" evidence="7">
    <location>
        <begin position="16"/>
        <end position="36"/>
    </location>
</feature>
<feature type="domain" description="ABC transmembrane type-1" evidence="9">
    <location>
        <begin position="19"/>
        <end position="303"/>
    </location>
</feature>
<dbReference type="InterPro" id="IPR039421">
    <property type="entry name" value="Type_1_exporter"/>
</dbReference>
<dbReference type="Pfam" id="PF00664">
    <property type="entry name" value="ABC_membrane"/>
    <property type="match status" value="1"/>
</dbReference>
<feature type="transmembrane region" description="Helical" evidence="7">
    <location>
        <begin position="277"/>
        <end position="301"/>
    </location>
</feature>
<evidence type="ECO:0000256" key="2">
    <source>
        <dbReference type="ARBA" id="ARBA00022692"/>
    </source>
</evidence>
<gene>
    <name evidence="10" type="ORF">J2Z35_001022</name>
</gene>
<dbReference type="InterPro" id="IPR027417">
    <property type="entry name" value="P-loop_NTPase"/>
</dbReference>
<keyword evidence="3" id="KW-0547">Nucleotide-binding</keyword>
<evidence type="ECO:0000256" key="5">
    <source>
        <dbReference type="ARBA" id="ARBA00022989"/>
    </source>
</evidence>
<dbReference type="InterPro" id="IPR003439">
    <property type="entry name" value="ABC_transporter-like_ATP-bd"/>
</dbReference>
<dbReference type="InterPro" id="IPR011527">
    <property type="entry name" value="ABC1_TM_dom"/>
</dbReference>
<dbReference type="InterPro" id="IPR003593">
    <property type="entry name" value="AAA+_ATPase"/>
</dbReference>
<keyword evidence="6 7" id="KW-0472">Membrane</keyword>
<dbReference type="CDD" id="cd18541">
    <property type="entry name" value="ABC_6TM_TmrB_like"/>
    <property type="match status" value="1"/>
</dbReference>
<evidence type="ECO:0000256" key="7">
    <source>
        <dbReference type="SAM" id="Phobius"/>
    </source>
</evidence>